<sequence>MISLMKFFDDLRAHLQALPLKSRPDVADRIREAVRQHCRELRICRTAPLNRLIENVCVARESELWSFIDVEAEMTLDGAIDSDGSGSGSDSSGSGKGQRPRRIHTFHGTTCQSGEPNAPAPTREKSAIRRHTTVPRMSSGQDYSGDRIEEDEERYELNESRREQLEVDEKLHRLPLGLNLKARRAMTHLIRDVVKLKSENNHLRNEISLSKTRLAMKERTQHVIMPSALASDTMEALRRKEQELREENAKRRGELEQWAEQLRVEQERQQKQEIQMQLEREQLRRNEVELANKWAALHAATVGCSGVPESRIVGRISMKSPSSLNKTSSFRDTKIL</sequence>
<gene>
    <name evidence="2" type="ORF">DICVIV_06494</name>
</gene>
<feature type="region of interest" description="Disordered" evidence="1">
    <location>
        <begin position="78"/>
        <end position="151"/>
    </location>
</feature>
<reference evidence="2 3" key="1">
    <citation type="submission" date="2013-11" db="EMBL/GenBank/DDBJ databases">
        <title>Draft genome of the bovine lungworm Dictyocaulus viviparus.</title>
        <authorList>
            <person name="Mitreva M."/>
        </authorList>
    </citation>
    <scope>NUCLEOTIDE SEQUENCE [LARGE SCALE GENOMIC DNA]</scope>
    <source>
        <strain evidence="2 3">HannoverDv2000</strain>
    </source>
</reference>
<dbReference type="OrthoDB" id="28045at2759"/>
<accession>A0A0D8XUI3</accession>
<dbReference type="STRING" id="29172.A0A0D8XUI3"/>
<reference evidence="3" key="2">
    <citation type="journal article" date="2016" name="Sci. Rep.">
        <title>Dictyocaulus viviparus genome, variome and transcriptome elucidate lungworm biology and support future intervention.</title>
        <authorList>
            <person name="McNulty S.N."/>
            <person name="Strube C."/>
            <person name="Rosa B.A."/>
            <person name="Martin J.C."/>
            <person name="Tyagi R."/>
            <person name="Choi Y.J."/>
            <person name="Wang Q."/>
            <person name="Hallsworth Pepin K."/>
            <person name="Zhang X."/>
            <person name="Ozersky P."/>
            <person name="Wilson R.K."/>
            <person name="Sternberg P.W."/>
            <person name="Gasser R.B."/>
            <person name="Mitreva M."/>
        </authorList>
    </citation>
    <scope>NUCLEOTIDE SEQUENCE [LARGE SCALE GENOMIC DNA]</scope>
    <source>
        <strain evidence="3">HannoverDv2000</strain>
    </source>
</reference>
<evidence type="ECO:0000256" key="1">
    <source>
        <dbReference type="SAM" id="MobiDB-lite"/>
    </source>
</evidence>
<keyword evidence="3" id="KW-1185">Reference proteome</keyword>
<dbReference type="EMBL" id="KN716308">
    <property type="protein sequence ID" value="KJH47419.1"/>
    <property type="molecule type" value="Genomic_DNA"/>
</dbReference>
<feature type="compositionally biased region" description="Low complexity" evidence="1">
    <location>
        <begin position="81"/>
        <end position="93"/>
    </location>
</feature>
<name>A0A0D8XUI3_DICVI</name>
<dbReference type="AlphaFoldDB" id="A0A0D8XUI3"/>
<dbReference type="Proteomes" id="UP000053766">
    <property type="component" value="Unassembled WGS sequence"/>
</dbReference>
<evidence type="ECO:0000313" key="3">
    <source>
        <dbReference type="Proteomes" id="UP000053766"/>
    </source>
</evidence>
<evidence type="ECO:0000313" key="2">
    <source>
        <dbReference type="EMBL" id="KJH47419.1"/>
    </source>
</evidence>
<proteinExistence type="predicted"/>
<organism evidence="2 3">
    <name type="scientific">Dictyocaulus viviparus</name>
    <name type="common">Bovine lungworm</name>
    <dbReference type="NCBI Taxonomy" id="29172"/>
    <lineage>
        <taxon>Eukaryota</taxon>
        <taxon>Metazoa</taxon>
        <taxon>Ecdysozoa</taxon>
        <taxon>Nematoda</taxon>
        <taxon>Chromadorea</taxon>
        <taxon>Rhabditida</taxon>
        <taxon>Rhabditina</taxon>
        <taxon>Rhabditomorpha</taxon>
        <taxon>Strongyloidea</taxon>
        <taxon>Metastrongylidae</taxon>
        <taxon>Dictyocaulus</taxon>
    </lineage>
</organism>
<protein>
    <submittedName>
        <fullName evidence="2">Uncharacterized protein</fullName>
    </submittedName>
</protein>